<sequence length="184" mass="22147">MELENKILKNLCQPGFIYLETPNRFLSMYRRVHEKCQLMKISESYWASMISFMHYGGSRYRSTLDKYLVRFRSAGILKYLRRQWLNQDWPKTQFYTLQKVELGHIQNLFISYIVAAAISCVVCIFENIWFKFVQKRFKQSNMGKKENYHDLIILSWRNNQNLIDFVALPTNLKNVLNSRDHRSK</sequence>
<dbReference type="Proteomes" id="UP001239111">
    <property type="component" value="Chromosome 2"/>
</dbReference>
<evidence type="ECO:0000313" key="2">
    <source>
        <dbReference type="Proteomes" id="UP001239111"/>
    </source>
</evidence>
<organism evidence="1 2">
    <name type="scientific">Eretmocerus hayati</name>
    <dbReference type="NCBI Taxonomy" id="131215"/>
    <lineage>
        <taxon>Eukaryota</taxon>
        <taxon>Metazoa</taxon>
        <taxon>Ecdysozoa</taxon>
        <taxon>Arthropoda</taxon>
        <taxon>Hexapoda</taxon>
        <taxon>Insecta</taxon>
        <taxon>Pterygota</taxon>
        <taxon>Neoptera</taxon>
        <taxon>Endopterygota</taxon>
        <taxon>Hymenoptera</taxon>
        <taxon>Apocrita</taxon>
        <taxon>Proctotrupomorpha</taxon>
        <taxon>Chalcidoidea</taxon>
        <taxon>Aphelinidae</taxon>
        <taxon>Aphelininae</taxon>
        <taxon>Eretmocerus</taxon>
    </lineage>
</organism>
<keyword evidence="2" id="KW-1185">Reference proteome</keyword>
<proteinExistence type="predicted"/>
<evidence type="ECO:0000313" key="1">
    <source>
        <dbReference type="EMBL" id="KAJ8680239.1"/>
    </source>
</evidence>
<reference evidence="1" key="1">
    <citation type="submission" date="2023-04" db="EMBL/GenBank/DDBJ databases">
        <title>A chromosome-level genome assembly of the parasitoid wasp Eretmocerus hayati.</title>
        <authorList>
            <person name="Zhong Y."/>
            <person name="Liu S."/>
            <person name="Liu Y."/>
        </authorList>
    </citation>
    <scope>NUCLEOTIDE SEQUENCE</scope>
    <source>
        <strain evidence="1">ZJU_SS_LIU_2023</strain>
    </source>
</reference>
<dbReference type="EMBL" id="CM056742">
    <property type="protein sequence ID" value="KAJ8680239.1"/>
    <property type="molecule type" value="Genomic_DNA"/>
</dbReference>
<protein>
    <submittedName>
        <fullName evidence="1">Uncharacterized protein</fullName>
    </submittedName>
</protein>
<name>A0ACC2PCB8_9HYME</name>
<gene>
    <name evidence="1" type="ORF">QAD02_016026</name>
</gene>
<comment type="caution">
    <text evidence="1">The sequence shown here is derived from an EMBL/GenBank/DDBJ whole genome shotgun (WGS) entry which is preliminary data.</text>
</comment>
<accession>A0ACC2PCB8</accession>